<keyword evidence="3" id="KW-1185">Reference proteome</keyword>
<dbReference type="InterPro" id="IPR036291">
    <property type="entry name" value="NAD(P)-bd_dom_sf"/>
</dbReference>
<dbReference type="Proteomes" id="UP000605361">
    <property type="component" value="Unassembled WGS sequence"/>
</dbReference>
<dbReference type="InterPro" id="IPR050177">
    <property type="entry name" value="Lipid_A_modif_metabolic_enz"/>
</dbReference>
<evidence type="ECO:0000313" key="3">
    <source>
        <dbReference type="Proteomes" id="UP000605361"/>
    </source>
</evidence>
<comment type="caution">
    <text evidence="2">The sequence shown here is derived from an EMBL/GenBank/DDBJ whole genome shotgun (WGS) entry which is preliminary data.</text>
</comment>
<evidence type="ECO:0000313" key="2">
    <source>
        <dbReference type="EMBL" id="MBF8194373.1"/>
    </source>
</evidence>
<dbReference type="SUPFAM" id="SSF51735">
    <property type="entry name" value="NAD(P)-binding Rossmann-fold domains"/>
    <property type="match status" value="1"/>
</dbReference>
<dbReference type="RefSeq" id="WP_195903195.1">
    <property type="nucleotide sequence ID" value="NZ_JADOGI010000403.1"/>
</dbReference>
<reference evidence="2" key="1">
    <citation type="submission" date="2020-11" db="EMBL/GenBank/DDBJ databases">
        <title>Whole-genome analyses of Nonomuraea sp. K274.</title>
        <authorList>
            <person name="Veyisoglu A."/>
        </authorList>
    </citation>
    <scope>NUCLEOTIDE SEQUENCE</scope>
    <source>
        <strain evidence="2">K274</strain>
    </source>
</reference>
<dbReference type="Gene3D" id="3.40.50.720">
    <property type="entry name" value="NAD(P)-binding Rossmann-like Domain"/>
    <property type="match status" value="1"/>
</dbReference>
<evidence type="ECO:0000259" key="1">
    <source>
        <dbReference type="Pfam" id="PF01370"/>
    </source>
</evidence>
<dbReference type="Pfam" id="PF01370">
    <property type="entry name" value="Epimerase"/>
    <property type="match status" value="1"/>
</dbReference>
<protein>
    <submittedName>
        <fullName evidence="2">NAD(P)-dependent oxidoreductase</fullName>
    </submittedName>
</protein>
<sequence>MRVVVTGAHGKVGRAAVNALAAAGHEVTAVDVTRPIFERPDPGTPRYQQADLTDAGAAFAVVRGAEAVVHAAAIPDPTSNPPHVVFQNNLMATFNMIEAAVRMGVSRFVNISSETVPGFFFPERPFLPDYAPVDEEHPIRPQDPYALAKHFGEQLMDAAVRRSDIRCISLRPSWVQWEGNYERNLGPQVRDAAEVGAGLWSYIDVYDLADAIVLATESALPGHEVFYIASPDNAGGHDFATMLRQYLGDQVELRPLARPDASGISCAKAHRLLGWNPKRSWRDYLDENGHSRTAS</sequence>
<organism evidence="2 3">
    <name type="scientific">Nonomuraea cypriaca</name>
    <dbReference type="NCBI Taxonomy" id="1187855"/>
    <lineage>
        <taxon>Bacteria</taxon>
        <taxon>Bacillati</taxon>
        <taxon>Actinomycetota</taxon>
        <taxon>Actinomycetes</taxon>
        <taxon>Streptosporangiales</taxon>
        <taxon>Streptosporangiaceae</taxon>
        <taxon>Nonomuraea</taxon>
    </lineage>
</organism>
<name>A0A931API6_9ACTN</name>
<feature type="domain" description="NAD-dependent epimerase/dehydratase" evidence="1">
    <location>
        <begin position="3"/>
        <end position="220"/>
    </location>
</feature>
<accession>A0A931API6</accession>
<dbReference type="PANTHER" id="PTHR43245">
    <property type="entry name" value="BIFUNCTIONAL POLYMYXIN RESISTANCE PROTEIN ARNA"/>
    <property type="match status" value="1"/>
</dbReference>
<dbReference type="InterPro" id="IPR001509">
    <property type="entry name" value="Epimerase_deHydtase"/>
</dbReference>
<dbReference type="AlphaFoldDB" id="A0A931API6"/>
<gene>
    <name evidence="2" type="ORF">ITP53_53705</name>
</gene>
<dbReference type="EMBL" id="JADOGI010000403">
    <property type="protein sequence ID" value="MBF8194373.1"/>
    <property type="molecule type" value="Genomic_DNA"/>
</dbReference>
<proteinExistence type="predicted"/>